<reference evidence="2 3" key="1">
    <citation type="journal article" date="2016" name="Nat. Commun.">
        <title>Thousands of microbial genomes shed light on interconnected biogeochemical processes in an aquifer system.</title>
        <authorList>
            <person name="Anantharaman K."/>
            <person name="Brown C.T."/>
            <person name="Hug L.A."/>
            <person name="Sharon I."/>
            <person name="Castelle C.J."/>
            <person name="Probst A.J."/>
            <person name="Thomas B.C."/>
            <person name="Singh A."/>
            <person name="Wilkins M.J."/>
            <person name="Karaoz U."/>
            <person name="Brodie E.L."/>
            <person name="Williams K.H."/>
            <person name="Hubbard S.S."/>
            <person name="Banfield J.F."/>
        </authorList>
    </citation>
    <scope>NUCLEOTIDE SEQUENCE [LARGE SCALE GENOMIC DNA]</scope>
</reference>
<comment type="caution">
    <text evidence="2">The sequence shown here is derived from an EMBL/GenBank/DDBJ whole genome shotgun (WGS) entry which is preliminary data.</text>
</comment>
<evidence type="ECO:0000256" key="1">
    <source>
        <dbReference type="SAM" id="MobiDB-lite"/>
    </source>
</evidence>
<dbReference type="AlphaFoldDB" id="A0A1F7GQ87"/>
<name>A0A1F7GQ87_9BACT</name>
<sequence length="371" mass="39997">MTFVVKNTDTSNPTNTPTPPLSTPTPYLEIKVVNPQLTPVRMKSICSSRCNNNNCDNSFCDSNKDAKIFAKSPTKNGFDRYGARISKKNSADKNMVIVEVEASNSNQGKLDKCGSDVSGFCYTWSNWNTGKREITFKVGLSSVTPTLTITPTGTPTPTVTMTPGPSSTPTPSLTAGPSPTTTPSTTPAPDAARFRFKIKLADLPIAVDHINAEDVLIEVLDGPTLVQAVNRALTRGGDYYISGDMMLNIPVSKTYTISVKVKTTTRQTFANVNLIQGELRDCSGVTLDNNCGELVGVTNADRALYSGDSDGFNNESGSYNKIDSADLQVLITYYNQTASTDASRAVDFNMDGQIDINDFEILAKNYGLQGI</sequence>
<dbReference type="InterPro" id="IPR002105">
    <property type="entry name" value="Dockerin_1_rpt"/>
</dbReference>
<dbReference type="EMBL" id="MFZI01000022">
    <property type="protein sequence ID" value="OGK21057.1"/>
    <property type="molecule type" value="Genomic_DNA"/>
</dbReference>
<evidence type="ECO:0000313" key="3">
    <source>
        <dbReference type="Proteomes" id="UP000177026"/>
    </source>
</evidence>
<dbReference type="Proteomes" id="UP000177026">
    <property type="component" value="Unassembled WGS sequence"/>
</dbReference>
<protein>
    <recommendedName>
        <fullName evidence="4">Dockerin domain-containing protein</fullName>
    </recommendedName>
</protein>
<dbReference type="InterPro" id="IPR018247">
    <property type="entry name" value="EF_Hand_1_Ca_BS"/>
</dbReference>
<organism evidence="2 3">
    <name type="scientific">Candidatus Roizmanbacteria bacterium RIFCSPHIGHO2_01_FULL_39_8</name>
    <dbReference type="NCBI Taxonomy" id="1802033"/>
    <lineage>
        <taxon>Bacteria</taxon>
        <taxon>Candidatus Roizmaniibacteriota</taxon>
    </lineage>
</organism>
<feature type="region of interest" description="Disordered" evidence="1">
    <location>
        <begin position="1"/>
        <end position="25"/>
    </location>
</feature>
<evidence type="ECO:0000313" key="2">
    <source>
        <dbReference type="EMBL" id="OGK21057.1"/>
    </source>
</evidence>
<gene>
    <name evidence="2" type="ORF">A2866_01865</name>
</gene>
<dbReference type="PROSITE" id="PS00018">
    <property type="entry name" value="EF_HAND_1"/>
    <property type="match status" value="1"/>
</dbReference>
<evidence type="ECO:0008006" key="4">
    <source>
        <dbReference type="Google" id="ProtNLM"/>
    </source>
</evidence>
<dbReference type="Gene3D" id="1.10.1330.10">
    <property type="entry name" value="Dockerin domain"/>
    <property type="match status" value="1"/>
</dbReference>
<dbReference type="SUPFAM" id="SSF63446">
    <property type="entry name" value="Type I dockerin domain"/>
    <property type="match status" value="1"/>
</dbReference>
<dbReference type="Pfam" id="PF00404">
    <property type="entry name" value="Dockerin_1"/>
    <property type="match status" value="1"/>
</dbReference>
<proteinExistence type="predicted"/>
<dbReference type="InterPro" id="IPR036439">
    <property type="entry name" value="Dockerin_dom_sf"/>
</dbReference>
<accession>A0A1F7GQ87</accession>
<feature type="region of interest" description="Disordered" evidence="1">
    <location>
        <begin position="148"/>
        <end position="189"/>
    </location>
</feature>
<dbReference type="GO" id="GO:0000272">
    <property type="term" value="P:polysaccharide catabolic process"/>
    <property type="evidence" value="ECO:0007669"/>
    <property type="project" value="InterPro"/>
</dbReference>
<dbReference type="GO" id="GO:0004553">
    <property type="term" value="F:hydrolase activity, hydrolyzing O-glycosyl compounds"/>
    <property type="evidence" value="ECO:0007669"/>
    <property type="project" value="InterPro"/>
</dbReference>